<feature type="signal peptide" evidence="1">
    <location>
        <begin position="1"/>
        <end position="21"/>
    </location>
</feature>
<evidence type="ECO:0000256" key="1">
    <source>
        <dbReference type="SAM" id="SignalP"/>
    </source>
</evidence>
<dbReference type="InterPro" id="IPR021268">
    <property type="entry name" value="DUF2845"/>
</dbReference>
<evidence type="ECO:0000313" key="3">
    <source>
        <dbReference type="Proteomes" id="UP001295463"/>
    </source>
</evidence>
<evidence type="ECO:0008006" key="4">
    <source>
        <dbReference type="Google" id="ProtNLM"/>
    </source>
</evidence>
<keyword evidence="1" id="KW-0732">Signal</keyword>
<dbReference type="Pfam" id="PF11006">
    <property type="entry name" value="DUF2845"/>
    <property type="match status" value="1"/>
</dbReference>
<gene>
    <name evidence="2" type="ORF">GEAMG1_0312</name>
</gene>
<accession>A0ABM9D6W8</accession>
<keyword evidence="3" id="KW-1185">Reference proteome</keyword>
<evidence type="ECO:0000313" key="2">
    <source>
        <dbReference type="EMBL" id="CAH2030134.1"/>
    </source>
</evidence>
<dbReference type="EMBL" id="OW150024">
    <property type="protein sequence ID" value="CAH2030134.1"/>
    <property type="molecule type" value="Genomic_DNA"/>
</dbReference>
<dbReference type="Proteomes" id="UP001295463">
    <property type="component" value="Chromosome"/>
</dbReference>
<organism evidence="2 3">
    <name type="scientific">Trichlorobacter ammonificans</name>
    <dbReference type="NCBI Taxonomy" id="2916410"/>
    <lineage>
        <taxon>Bacteria</taxon>
        <taxon>Pseudomonadati</taxon>
        <taxon>Thermodesulfobacteriota</taxon>
        <taxon>Desulfuromonadia</taxon>
        <taxon>Geobacterales</taxon>
        <taxon>Geobacteraceae</taxon>
        <taxon>Trichlorobacter</taxon>
    </lineage>
</organism>
<sequence length="103" mass="10928">MIKTVLCAAVLSLCTAGVAAADNFRCPNGAIVSTGDTQSIVAIKCDPPTAKVSRMESEAGRRGATILMTVEEWTYNEGPDRLVHILVFRNGILTQVQTGGYGK</sequence>
<proteinExistence type="predicted"/>
<reference evidence="2 3" key="1">
    <citation type="submission" date="2022-03" db="EMBL/GenBank/DDBJ databases">
        <authorList>
            <person name="Koch H."/>
        </authorList>
    </citation>
    <scope>NUCLEOTIDE SEQUENCE [LARGE SCALE GENOMIC DNA]</scope>
    <source>
        <strain evidence="2 3">G1</strain>
    </source>
</reference>
<feature type="chain" id="PRO_5047355030" description="DUF2845 domain-containing protein" evidence="1">
    <location>
        <begin position="22"/>
        <end position="103"/>
    </location>
</feature>
<protein>
    <recommendedName>
        <fullName evidence="4">DUF2845 domain-containing protein</fullName>
    </recommendedName>
</protein>
<name>A0ABM9D6W8_9BACT</name>
<dbReference type="RefSeq" id="WP_305731094.1">
    <property type="nucleotide sequence ID" value="NZ_OW150024.1"/>
</dbReference>